<accession>A0A6G9LKZ3</accession>
<gene>
    <name evidence="1" type="ORF">nattely_21</name>
</gene>
<protein>
    <submittedName>
        <fullName evidence="1">Uncharacterized protein</fullName>
    </submittedName>
</protein>
<evidence type="ECO:0000313" key="1">
    <source>
        <dbReference type="EMBL" id="QIQ66188.1"/>
    </source>
</evidence>
<dbReference type="Proteomes" id="UP000501773">
    <property type="component" value="Segment"/>
</dbReference>
<evidence type="ECO:0000313" key="2">
    <source>
        <dbReference type="Proteomes" id="UP000501773"/>
    </source>
</evidence>
<sequence>MELNEGLRDAIVLFLNSQKYISEIDLNEERTGESVMDVIHFINGLGDDEVDLSEMTTNGWECDIFIPFEYNGNNFTLYFESMYNKMKLFMEA</sequence>
<proteinExistence type="predicted"/>
<keyword evidence="2" id="KW-1185">Reference proteome</keyword>
<reference evidence="2" key="1">
    <citation type="submission" date="2020-02" db="EMBL/GenBank/DDBJ databases">
        <authorList>
            <person name="Olsen N.S."/>
            <person name="Forero-Junco L."/>
            <person name="Kot W."/>
            <person name="Hansen L.H."/>
        </authorList>
    </citation>
    <scope>NUCLEOTIDE SEQUENCE [LARGE SCALE GENOMIC DNA]</scope>
</reference>
<name>A0A6G9LKZ3_9CAUD</name>
<organism evidence="1 2">
    <name type="scientific">Enterococcus phage nattely</name>
    <dbReference type="NCBI Taxonomy" id="2719593"/>
    <lineage>
        <taxon>Viruses</taxon>
        <taxon>Duplodnaviria</taxon>
        <taxon>Heunggongvirae</taxon>
        <taxon>Uroviricota</taxon>
        <taxon>Caudoviricetes</taxon>
        <taxon>Andrewesvirinae</taxon>
        <taxon>Vipetofemvirus</taxon>
        <taxon>Vipetofemvirus nattely</taxon>
    </lineage>
</organism>
<dbReference type="EMBL" id="MT119360">
    <property type="protein sequence ID" value="QIQ66188.1"/>
    <property type="molecule type" value="Genomic_DNA"/>
</dbReference>